<dbReference type="CDD" id="cd10450">
    <property type="entry name" value="GIY-YIG_AtGrxS16_like"/>
    <property type="match status" value="1"/>
</dbReference>
<organism evidence="1 2">
    <name type="scientific">Chrysosporum bergii ANA360D</name>
    <dbReference type="NCBI Taxonomy" id="617107"/>
    <lineage>
        <taxon>Bacteria</taxon>
        <taxon>Bacillati</taxon>
        <taxon>Cyanobacteriota</taxon>
        <taxon>Cyanophyceae</taxon>
        <taxon>Nostocales</taxon>
        <taxon>Nodulariaceae</taxon>
        <taxon>Chrysosporum</taxon>
    </lineage>
</organism>
<dbReference type="EMBL" id="JANQDH010000040">
    <property type="protein sequence ID" value="MDH6060020.1"/>
    <property type="molecule type" value="Genomic_DNA"/>
</dbReference>
<evidence type="ECO:0000313" key="2">
    <source>
        <dbReference type="Proteomes" id="UP001159387"/>
    </source>
</evidence>
<dbReference type="InterPro" id="IPR049578">
    <property type="entry name" value="CAXIP1-like_GIY-YIG_dom"/>
</dbReference>
<evidence type="ECO:0000313" key="1">
    <source>
        <dbReference type="EMBL" id="MDH6060020.1"/>
    </source>
</evidence>
<dbReference type="AlphaFoldDB" id="A0AA43GR69"/>
<sequence>MNGEVNISALANLEFFPYIEHGQIPELFASKIGVYAIFNQEKNLQFVGYSRDIYLSLKQHLVRQPEQCYWVKFQSISRPSRTVLEQIQNTWIAENGMLPLGNGDDQEKWTQPINVKPFMTPDEQEQYENSTNDELAQIKVIKSVARRVEAEILSILQNRGLEEQLRFNPKLKEAGLLDLK</sequence>
<comment type="caution">
    <text evidence="1">The sequence shown here is derived from an EMBL/GenBank/DDBJ whole genome shotgun (WGS) entry which is preliminary data.</text>
</comment>
<proteinExistence type="predicted"/>
<dbReference type="Proteomes" id="UP001159387">
    <property type="component" value="Unassembled WGS sequence"/>
</dbReference>
<keyword evidence="2" id="KW-1185">Reference proteome</keyword>
<name>A0AA43GR69_9CYAN</name>
<gene>
    <name evidence="1" type="ORF">NWP17_06150</name>
</gene>
<dbReference type="RefSeq" id="WP_280654031.1">
    <property type="nucleotide sequence ID" value="NZ_JANQDH010000040.1"/>
</dbReference>
<reference evidence="1 2" key="1">
    <citation type="journal article" date="2023" name="J. Phycol.">
        <title>Chrysosporum ovalisporum is synonymous with the true-branching cyanobacterium Umezakia natans (Nostocales/Aphanizomenonaceae).</title>
        <authorList>
            <person name="McGregor G.B."/>
            <person name="Sendall B.C."/>
            <person name="Niiyama Y."/>
            <person name="Tuji A."/>
            <person name="Willis A."/>
        </authorList>
    </citation>
    <scope>NUCLEOTIDE SEQUENCE [LARGE SCALE GENOMIC DNA]</scope>
    <source>
        <strain evidence="1 2">ANA360D</strain>
    </source>
</reference>
<protein>
    <submittedName>
        <fullName evidence="1">GIY-YIG nuclease family protein</fullName>
    </submittedName>
</protein>
<accession>A0AA43GR69</accession>